<evidence type="ECO:0000313" key="13">
    <source>
        <dbReference type="EMBL" id="PAT37088.1"/>
    </source>
</evidence>
<keyword evidence="6" id="KW-0560">Oxidoreductase</keyword>
<dbReference type="GO" id="GO:0016491">
    <property type="term" value="F:oxidoreductase activity"/>
    <property type="evidence" value="ECO:0007669"/>
    <property type="project" value="UniProtKB-KW"/>
</dbReference>
<comment type="pathway">
    <text evidence="11">Porphyrin-containing compound metabolism.</text>
</comment>
<feature type="transmembrane region" description="Helical" evidence="12">
    <location>
        <begin position="12"/>
        <end position="32"/>
    </location>
</feature>
<keyword evidence="4" id="KW-0479">Metal-binding</keyword>
<evidence type="ECO:0000256" key="2">
    <source>
        <dbReference type="ARBA" id="ARBA00022475"/>
    </source>
</evidence>
<keyword evidence="8" id="KW-0350">Heme biosynthesis</keyword>
<proteinExistence type="predicted"/>
<dbReference type="GO" id="GO:0006784">
    <property type="term" value="P:heme A biosynthetic process"/>
    <property type="evidence" value="ECO:0007669"/>
    <property type="project" value="InterPro"/>
</dbReference>
<evidence type="ECO:0000256" key="3">
    <source>
        <dbReference type="ARBA" id="ARBA00022692"/>
    </source>
</evidence>
<protein>
    <submittedName>
        <fullName evidence="13">Heme A synthase</fullName>
    </submittedName>
</protein>
<keyword evidence="10" id="KW-1015">Disulfide bond</keyword>
<feature type="transmembrane region" description="Helical" evidence="12">
    <location>
        <begin position="44"/>
        <end position="64"/>
    </location>
</feature>
<name>A0A2A2AH67_9BURK</name>
<organism evidence="13 14">
    <name type="scientific">Vandammella animalimorsus</name>
    <dbReference type="NCBI Taxonomy" id="2029117"/>
    <lineage>
        <taxon>Bacteria</taxon>
        <taxon>Pseudomonadati</taxon>
        <taxon>Pseudomonadota</taxon>
        <taxon>Betaproteobacteria</taxon>
        <taxon>Burkholderiales</taxon>
        <taxon>Comamonadaceae</taxon>
        <taxon>Vandammella</taxon>
    </lineage>
</organism>
<evidence type="ECO:0000256" key="6">
    <source>
        <dbReference type="ARBA" id="ARBA00023002"/>
    </source>
</evidence>
<dbReference type="InterPro" id="IPR050450">
    <property type="entry name" value="COX15/CtaA_HemeA_synthase"/>
</dbReference>
<keyword evidence="2" id="KW-1003">Cell membrane</keyword>
<evidence type="ECO:0000256" key="1">
    <source>
        <dbReference type="ARBA" id="ARBA00004141"/>
    </source>
</evidence>
<keyword evidence="9 12" id="KW-0472">Membrane</keyword>
<feature type="transmembrane region" description="Helical" evidence="12">
    <location>
        <begin position="202"/>
        <end position="223"/>
    </location>
</feature>
<keyword evidence="7" id="KW-0408">Iron</keyword>
<gene>
    <name evidence="13" type="ORF">CK625_07990</name>
</gene>
<comment type="subcellular location">
    <subcellularLocation>
        <location evidence="1">Membrane</location>
        <topology evidence="1">Multi-pass membrane protein</topology>
    </subcellularLocation>
</comment>
<evidence type="ECO:0000256" key="7">
    <source>
        <dbReference type="ARBA" id="ARBA00023004"/>
    </source>
</evidence>
<dbReference type="EMBL" id="NSJB01000004">
    <property type="protein sequence ID" value="PAT37088.1"/>
    <property type="molecule type" value="Genomic_DNA"/>
</dbReference>
<sequence length="429" mass="46956">MDTDIALYDWSPLLHLLLVGAAVAAMPLLWVWRRHRARGTRGVMYALTLMTLVLTFDLVMFGAFTRLTDSGLGCPDWPGCYGHASPVGAQAQISAAQQAQPDGPVTHKKAWIEMVHRYLATGVGALIVVLTALAWRYWLRWGRQAKDAPAAQRLADGPDAASADGAPQALRSKPVHPIWPTLTLAWVCLQGAFGAWTVTMKLFPAIVTLHLLGGMVLLALLGLQAAWWQQRVTGRRRAPVRPGHMLLALLVFAALFVQIALGGWVSTNYAVLACSTFPDCNGAWWPQMDLRQGFTIWRELGHQGDGGLITFEALVGIHYVHRLFALLLLALAGWLVAVLWRHSAPLRRLAQWLLVLLVLQLLTGLSNVLLDWPLLVAVLHTGGAGALVMVLTRVLASMKMAAVCGTTPLFTESNLARQVDTRRKKRGQA</sequence>
<feature type="transmembrane region" description="Helical" evidence="12">
    <location>
        <begin position="352"/>
        <end position="370"/>
    </location>
</feature>
<keyword evidence="3 12" id="KW-0812">Transmembrane</keyword>
<dbReference type="AlphaFoldDB" id="A0A2A2AH67"/>
<feature type="transmembrane region" description="Helical" evidence="12">
    <location>
        <begin position="118"/>
        <end position="139"/>
    </location>
</feature>
<accession>A0A2A2AH67</accession>
<dbReference type="RefSeq" id="WP_095539784.1">
    <property type="nucleotide sequence ID" value="NZ_NSJB01000004.1"/>
</dbReference>
<evidence type="ECO:0000256" key="10">
    <source>
        <dbReference type="ARBA" id="ARBA00023157"/>
    </source>
</evidence>
<dbReference type="InterPro" id="IPR003780">
    <property type="entry name" value="COX15/CtaA_fam"/>
</dbReference>
<reference evidence="13 14" key="1">
    <citation type="submission" date="2017-08" db="EMBL/GenBank/DDBJ databases">
        <title>WGS of Clinical strains of the CDC Group NO-1 linked to zoonotic infections in humans.</title>
        <authorList>
            <person name="Bernier A.-M."/>
            <person name="Bernard K."/>
        </authorList>
    </citation>
    <scope>NUCLEOTIDE SEQUENCE [LARGE SCALE GENOMIC DNA]</scope>
    <source>
        <strain evidence="13 14">NML00-0135</strain>
    </source>
</reference>
<evidence type="ECO:0000256" key="11">
    <source>
        <dbReference type="ARBA" id="ARBA00023444"/>
    </source>
</evidence>
<evidence type="ECO:0000256" key="12">
    <source>
        <dbReference type="SAM" id="Phobius"/>
    </source>
</evidence>
<keyword evidence="14" id="KW-1185">Reference proteome</keyword>
<evidence type="ECO:0000313" key="14">
    <source>
        <dbReference type="Proteomes" id="UP000218054"/>
    </source>
</evidence>
<dbReference type="GO" id="GO:0046872">
    <property type="term" value="F:metal ion binding"/>
    <property type="evidence" value="ECO:0007669"/>
    <property type="project" value="UniProtKB-KW"/>
</dbReference>
<evidence type="ECO:0000256" key="9">
    <source>
        <dbReference type="ARBA" id="ARBA00023136"/>
    </source>
</evidence>
<comment type="caution">
    <text evidence="13">The sequence shown here is derived from an EMBL/GenBank/DDBJ whole genome shotgun (WGS) entry which is preliminary data.</text>
</comment>
<feature type="transmembrane region" description="Helical" evidence="12">
    <location>
        <begin position="376"/>
        <end position="396"/>
    </location>
</feature>
<dbReference type="Pfam" id="PF02628">
    <property type="entry name" value="COX15-CtaA"/>
    <property type="match status" value="1"/>
</dbReference>
<dbReference type="Proteomes" id="UP000218054">
    <property type="component" value="Unassembled WGS sequence"/>
</dbReference>
<evidence type="ECO:0000256" key="4">
    <source>
        <dbReference type="ARBA" id="ARBA00022723"/>
    </source>
</evidence>
<feature type="transmembrane region" description="Helical" evidence="12">
    <location>
        <begin position="178"/>
        <end position="196"/>
    </location>
</feature>
<feature type="transmembrane region" description="Helical" evidence="12">
    <location>
        <begin position="319"/>
        <end position="340"/>
    </location>
</feature>
<evidence type="ECO:0000256" key="8">
    <source>
        <dbReference type="ARBA" id="ARBA00023133"/>
    </source>
</evidence>
<evidence type="ECO:0000256" key="5">
    <source>
        <dbReference type="ARBA" id="ARBA00022989"/>
    </source>
</evidence>
<dbReference type="PANTHER" id="PTHR35457:SF1">
    <property type="entry name" value="HEME A SYNTHASE"/>
    <property type="match status" value="1"/>
</dbReference>
<dbReference type="GO" id="GO:0016020">
    <property type="term" value="C:membrane"/>
    <property type="evidence" value="ECO:0007669"/>
    <property type="project" value="UniProtKB-SubCell"/>
</dbReference>
<dbReference type="PANTHER" id="PTHR35457">
    <property type="entry name" value="HEME A SYNTHASE"/>
    <property type="match status" value="1"/>
</dbReference>
<feature type="transmembrane region" description="Helical" evidence="12">
    <location>
        <begin position="244"/>
        <end position="265"/>
    </location>
</feature>
<keyword evidence="5 12" id="KW-1133">Transmembrane helix</keyword>